<dbReference type="Proteomes" id="UP000292082">
    <property type="component" value="Unassembled WGS sequence"/>
</dbReference>
<proteinExistence type="predicted"/>
<keyword evidence="2" id="KW-1185">Reference proteome</keyword>
<gene>
    <name evidence="1" type="ORF">BD310DRAFT_823125</name>
</gene>
<dbReference type="AlphaFoldDB" id="A0A4Q9PQR9"/>
<name>A0A4Q9PQR9_9APHY</name>
<dbReference type="EMBL" id="ML145147">
    <property type="protein sequence ID" value="TBU56703.1"/>
    <property type="molecule type" value="Genomic_DNA"/>
</dbReference>
<organism evidence="1 2">
    <name type="scientific">Dichomitus squalens</name>
    <dbReference type="NCBI Taxonomy" id="114155"/>
    <lineage>
        <taxon>Eukaryota</taxon>
        <taxon>Fungi</taxon>
        <taxon>Dikarya</taxon>
        <taxon>Basidiomycota</taxon>
        <taxon>Agaricomycotina</taxon>
        <taxon>Agaricomycetes</taxon>
        <taxon>Polyporales</taxon>
        <taxon>Polyporaceae</taxon>
        <taxon>Dichomitus</taxon>
    </lineage>
</organism>
<accession>A0A4Q9PQR9</accession>
<reference evidence="1 2" key="1">
    <citation type="submission" date="2019-01" db="EMBL/GenBank/DDBJ databases">
        <title>Draft genome sequences of three monokaryotic isolates of the white-rot basidiomycete fungus Dichomitus squalens.</title>
        <authorList>
            <consortium name="DOE Joint Genome Institute"/>
            <person name="Lopez S.C."/>
            <person name="Andreopoulos B."/>
            <person name="Pangilinan J."/>
            <person name="Lipzen A."/>
            <person name="Riley R."/>
            <person name="Ahrendt S."/>
            <person name="Ng V."/>
            <person name="Barry K."/>
            <person name="Daum C."/>
            <person name="Grigoriev I.V."/>
            <person name="Hilden K.S."/>
            <person name="Makela M.R."/>
            <person name="de Vries R.P."/>
        </authorList>
    </citation>
    <scope>NUCLEOTIDE SEQUENCE [LARGE SCALE GENOMIC DNA]</scope>
    <source>
        <strain evidence="1 2">CBS 464.89</strain>
    </source>
</reference>
<evidence type="ECO:0000313" key="2">
    <source>
        <dbReference type="Proteomes" id="UP000292082"/>
    </source>
</evidence>
<evidence type="ECO:0000313" key="1">
    <source>
        <dbReference type="EMBL" id="TBU56703.1"/>
    </source>
</evidence>
<protein>
    <submittedName>
        <fullName evidence="1">Uncharacterized protein</fullName>
    </submittedName>
</protein>
<sequence>MSNCAHVPASFGGRRWKALECAGVRTRKEVDGSATLVVPHMDSNYQTQPQEEHSQMPMQSSALFPVATQFPHVYATQPTSVFDGPVVVMPVSHYLGAITPRAACHVAEQHGCL</sequence>